<organism evidence="1">
    <name type="scientific">Lepeophtheirus salmonis</name>
    <name type="common">Salmon louse</name>
    <name type="synonym">Caligus salmonis</name>
    <dbReference type="NCBI Taxonomy" id="72036"/>
    <lineage>
        <taxon>Eukaryota</taxon>
        <taxon>Metazoa</taxon>
        <taxon>Ecdysozoa</taxon>
        <taxon>Arthropoda</taxon>
        <taxon>Crustacea</taxon>
        <taxon>Multicrustacea</taxon>
        <taxon>Hexanauplia</taxon>
        <taxon>Copepoda</taxon>
        <taxon>Siphonostomatoida</taxon>
        <taxon>Caligidae</taxon>
        <taxon>Lepeophtheirus</taxon>
    </lineage>
</organism>
<accession>A0A0K2TDE1</accession>
<evidence type="ECO:0000313" key="1">
    <source>
        <dbReference type="EMBL" id="CDW23607.1"/>
    </source>
</evidence>
<protein>
    <submittedName>
        <fullName evidence="1">Putative LOC100197594 [Hydra vulgaris]</fullName>
    </submittedName>
</protein>
<dbReference type="AlphaFoldDB" id="A0A0K2TDE1"/>
<name>A0A0K2TDE1_LEPSM</name>
<proteinExistence type="predicted"/>
<dbReference type="EMBL" id="HACA01006246">
    <property type="protein sequence ID" value="CDW23607.1"/>
    <property type="molecule type" value="Transcribed_RNA"/>
</dbReference>
<reference evidence="1" key="1">
    <citation type="submission" date="2014-05" db="EMBL/GenBank/DDBJ databases">
        <authorList>
            <person name="Chronopoulou M."/>
        </authorList>
    </citation>
    <scope>NUCLEOTIDE SEQUENCE</scope>
    <source>
        <tissue evidence="1">Whole organism</tissue>
    </source>
</reference>
<dbReference type="Gene3D" id="3.30.420.10">
    <property type="entry name" value="Ribonuclease H-like superfamily/Ribonuclease H"/>
    <property type="match status" value="1"/>
</dbReference>
<dbReference type="InterPro" id="IPR036397">
    <property type="entry name" value="RNaseH_sf"/>
</dbReference>
<sequence length="120" mass="13781">MVVVGRGKKMTPSFFKPGEKIGQDAYYKVLRFNILPWLKSTYPEDNYARTQDGAPSHTHRPNTRSYVPTNMTDVWTKDMWLSSSPDLKLLDFAMWGTLERETNRTSHSNVDSLKAVIVNV</sequence>
<dbReference type="GO" id="GO:0003676">
    <property type="term" value="F:nucleic acid binding"/>
    <property type="evidence" value="ECO:0007669"/>
    <property type="project" value="InterPro"/>
</dbReference>